<dbReference type="RefSeq" id="WP_154592310.1">
    <property type="nucleotide sequence ID" value="NZ_WLVL01000016.1"/>
</dbReference>
<gene>
    <name evidence="2" type="ORF">GGG17_03045</name>
</gene>
<dbReference type="Pfam" id="PF03576">
    <property type="entry name" value="Peptidase_S58"/>
    <property type="match status" value="1"/>
</dbReference>
<organism evidence="2 3">
    <name type="scientific">Arsenicicoccus cauae</name>
    <dbReference type="NCBI Taxonomy" id="2663847"/>
    <lineage>
        <taxon>Bacteria</taxon>
        <taxon>Bacillati</taxon>
        <taxon>Actinomycetota</taxon>
        <taxon>Actinomycetes</taxon>
        <taxon>Micrococcales</taxon>
        <taxon>Intrasporangiaceae</taxon>
        <taxon>Arsenicicoccus</taxon>
    </lineage>
</organism>
<sequence>MRTRPTNTLVDVAGFRVGHATRDEPGWLTGTTVVLPPDGGCVAGVDVRGAAPGTRETDLLDPRNLVDRVNAVVLSGGSALGLASVDGVVQGLLEDGIGWPMGAPGQVVPIVPAAVVFDLGRGGDWRHHPGFRDGQAAYADARDSGARPVPLGAVGGGTGAKVGGFKGGVGSASCVLDDGVTVAALCVVNAIGSAVDETTGELWGARHELDDELAGLMPPSAQEVAAARTVAAGLPERFAGMPGMATTIGVVATDARLSKAQCHKMAGVAHDGLARALKPVHTYFDGDTLFALASGGHERELSLPELALVQEAGADCVTRAVMHAVLAPDSVDRRADGGAAWRSYRAAFPSAYG</sequence>
<dbReference type="InterPro" id="IPR005321">
    <property type="entry name" value="Peptidase_S58_DmpA"/>
</dbReference>
<dbReference type="PANTHER" id="PTHR36512:SF3">
    <property type="entry name" value="BLR5678 PROTEIN"/>
    <property type="match status" value="1"/>
</dbReference>
<protein>
    <submittedName>
        <fullName evidence="2">Peptidase S58 family protein</fullName>
    </submittedName>
</protein>
<comment type="similarity">
    <text evidence="1">Belongs to the peptidase S58 family.</text>
</comment>
<dbReference type="CDD" id="cd02252">
    <property type="entry name" value="nylC_like"/>
    <property type="match status" value="1"/>
</dbReference>
<evidence type="ECO:0000313" key="3">
    <source>
        <dbReference type="Proteomes" id="UP000431092"/>
    </source>
</evidence>
<dbReference type="Gene3D" id="3.60.70.12">
    <property type="entry name" value="L-amino peptidase D-ALA esterase/amidase"/>
    <property type="match status" value="1"/>
</dbReference>
<evidence type="ECO:0000256" key="1">
    <source>
        <dbReference type="ARBA" id="ARBA00007068"/>
    </source>
</evidence>
<dbReference type="AlphaFoldDB" id="A0A6I3I448"/>
<dbReference type="InterPro" id="IPR016117">
    <property type="entry name" value="ArgJ-like_dom_sf"/>
</dbReference>
<reference evidence="2 3" key="1">
    <citation type="submission" date="2019-11" db="EMBL/GenBank/DDBJ databases">
        <title>Whole genome sequencing identifies a novel species of the genus Arsenicicoccus isolated from human blood.</title>
        <authorList>
            <person name="Jeong J.H."/>
            <person name="Kweon O.J."/>
            <person name="Kim H.R."/>
            <person name="Kim T.-H."/>
            <person name="Ha S.-M."/>
            <person name="Lee M.-K."/>
        </authorList>
    </citation>
    <scope>NUCLEOTIDE SEQUENCE [LARGE SCALE GENOMIC DNA]</scope>
    <source>
        <strain evidence="2 3">MKL-02</strain>
    </source>
</reference>
<name>A0A6I3I448_9MICO</name>
<dbReference type="EMBL" id="WLVL01000016">
    <property type="protein sequence ID" value="MTB70964.1"/>
    <property type="molecule type" value="Genomic_DNA"/>
</dbReference>
<accession>A0A6I3I448</accession>
<evidence type="ECO:0000313" key="2">
    <source>
        <dbReference type="EMBL" id="MTB70964.1"/>
    </source>
</evidence>
<keyword evidence="3" id="KW-1185">Reference proteome</keyword>
<dbReference type="GO" id="GO:0004177">
    <property type="term" value="F:aminopeptidase activity"/>
    <property type="evidence" value="ECO:0007669"/>
    <property type="project" value="TreeGrafter"/>
</dbReference>
<dbReference type="SUPFAM" id="SSF56266">
    <property type="entry name" value="DmpA/ArgJ-like"/>
    <property type="match status" value="1"/>
</dbReference>
<dbReference type="Proteomes" id="UP000431092">
    <property type="component" value="Unassembled WGS sequence"/>
</dbReference>
<comment type="caution">
    <text evidence="2">The sequence shown here is derived from an EMBL/GenBank/DDBJ whole genome shotgun (WGS) entry which is preliminary data.</text>
</comment>
<dbReference type="PANTHER" id="PTHR36512">
    <property type="entry name" value="D-AMINOPEPTIDASE"/>
    <property type="match status" value="1"/>
</dbReference>
<proteinExistence type="inferred from homology"/>